<gene>
    <name evidence="3" type="ORF">FSPOR_3196</name>
</gene>
<proteinExistence type="predicted"/>
<dbReference type="InterPro" id="IPR010730">
    <property type="entry name" value="HET"/>
</dbReference>
<dbReference type="Pfam" id="PF06985">
    <property type="entry name" value="HET"/>
    <property type="match status" value="1"/>
</dbReference>
<reference evidence="3 4" key="1">
    <citation type="journal article" date="2018" name="PLoS Pathog.">
        <title>Evolution of structural diversity of trichothecenes, a family of toxins produced by plant pathogenic and entomopathogenic fungi.</title>
        <authorList>
            <person name="Proctor R.H."/>
            <person name="McCormick S.P."/>
            <person name="Kim H.S."/>
            <person name="Cardoza R.E."/>
            <person name="Stanley A.M."/>
            <person name="Lindo L."/>
            <person name="Kelly A."/>
            <person name="Brown D.W."/>
            <person name="Lee T."/>
            <person name="Vaughan M.M."/>
            <person name="Alexander N.J."/>
            <person name="Busman M."/>
            <person name="Gutierrez S."/>
        </authorList>
    </citation>
    <scope>NUCLEOTIDE SEQUENCE [LARGE SCALE GENOMIC DNA]</scope>
    <source>
        <strain evidence="3 4">NRRL 3299</strain>
    </source>
</reference>
<protein>
    <submittedName>
        <fullName evidence="3">Kinaselike pklike</fullName>
    </submittedName>
</protein>
<dbReference type="PROSITE" id="PS50011">
    <property type="entry name" value="PROTEIN_KINASE_DOM"/>
    <property type="match status" value="1"/>
</dbReference>
<organism evidence="3 4">
    <name type="scientific">Fusarium sporotrichioides</name>
    <dbReference type="NCBI Taxonomy" id="5514"/>
    <lineage>
        <taxon>Eukaryota</taxon>
        <taxon>Fungi</taxon>
        <taxon>Dikarya</taxon>
        <taxon>Ascomycota</taxon>
        <taxon>Pezizomycotina</taxon>
        <taxon>Sordariomycetes</taxon>
        <taxon>Hypocreomycetidae</taxon>
        <taxon>Hypocreales</taxon>
        <taxon>Nectriaceae</taxon>
        <taxon>Fusarium</taxon>
    </lineage>
</organism>
<feature type="domain" description="Protein kinase" evidence="2">
    <location>
        <begin position="183"/>
        <end position="607"/>
    </location>
</feature>
<dbReference type="InterPro" id="IPR000719">
    <property type="entry name" value="Prot_kinase_dom"/>
</dbReference>
<evidence type="ECO:0000313" key="4">
    <source>
        <dbReference type="Proteomes" id="UP000266152"/>
    </source>
</evidence>
<accession>A0A395SGR7</accession>
<feature type="compositionally biased region" description="Low complexity" evidence="1">
    <location>
        <begin position="1375"/>
        <end position="1392"/>
    </location>
</feature>
<evidence type="ECO:0000259" key="2">
    <source>
        <dbReference type="PROSITE" id="PS50011"/>
    </source>
</evidence>
<dbReference type="Gene3D" id="1.10.510.10">
    <property type="entry name" value="Transferase(Phosphotransferase) domain 1"/>
    <property type="match status" value="1"/>
</dbReference>
<dbReference type="Proteomes" id="UP000266152">
    <property type="component" value="Unassembled WGS sequence"/>
</dbReference>
<dbReference type="SMART" id="SM00220">
    <property type="entry name" value="S_TKc"/>
    <property type="match status" value="1"/>
</dbReference>
<dbReference type="SUPFAM" id="SSF56112">
    <property type="entry name" value="Protein kinase-like (PK-like)"/>
    <property type="match status" value="1"/>
</dbReference>
<dbReference type="PANTHER" id="PTHR33112">
    <property type="entry name" value="DOMAIN PROTEIN, PUTATIVE-RELATED"/>
    <property type="match status" value="1"/>
</dbReference>
<feature type="region of interest" description="Disordered" evidence="1">
    <location>
        <begin position="1328"/>
        <end position="1392"/>
    </location>
</feature>
<dbReference type="GO" id="GO:0005524">
    <property type="term" value="F:ATP binding"/>
    <property type="evidence" value="ECO:0007669"/>
    <property type="project" value="InterPro"/>
</dbReference>
<dbReference type="CDD" id="cd00180">
    <property type="entry name" value="PKc"/>
    <property type="match status" value="1"/>
</dbReference>
<dbReference type="EMBL" id="PXOF01000040">
    <property type="protein sequence ID" value="RGP71664.1"/>
    <property type="molecule type" value="Genomic_DNA"/>
</dbReference>
<evidence type="ECO:0000313" key="3">
    <source>
        <dbReference type="EMBL" id="RGP71664.1"/>
    </source>
</evidence>
<keyword evidence="3" id="KW-0418">Kinase</keyword>
<dbReference type="InterPro" id="IPR011009">
    <property type="entry name" value="Kinase-like_dom_sf"/>
</dbReference>
<sequence length="1574" mass="175367">MPQNNNTTQPSSLKTVINNAMVDSVFHRRPHKFMPEGKLDQQIITTSSIHSTLYRCAKEPPEAVPDPVEKVICFVLGQAKKIFSISVLIRIRGTKLYALMVFLMDNQISDADLPFKEENLGFSLIPKPEKDTMLMWPNQEDIIWTEDDISDFIDAQWKFCATVFSANRINHDIKPDAILPFIEKYPASADEGAFGQVMKYKILDSHLDVNGLVLPCTKLVALKKIKLDSDQPQRLKVDGWEKEVAALWKMRSLGEEHIVNFITAFRLLGQDEHYLMLEWADGGNLRNLWERFPRTLTPELVKDVFEQLLGLSRALDKVHNPDNEASDNHFRHGDLKPENILWFKDESGSTKLGMLKIGDWGLAKQHRDITQLRTVQTSTGFGTRRYEPPEESTVYDNKLIVENNRGMVFRKRSRLYDVWAMGCIWLEFLIWLMYGSEGLKRFNASFNSQKPDNPSYYEVDERGVAKVHHVALRWMEHMAQDPVCGVGQTALGCLLELVKDRLLVVKLPKNFGTSTDMSNTPRARSLRSLRNGTIMSDSPPKNTNPSMAIPTITVEGSDSGERETPEKTAIPVVISPPSEPRPIEPLQSDKDCRARADELYNRMEEIMTDVDTADFWLSGTPIPPLGSSAKVVGAQTSSVSNIGLSTSQGTNLAPTERLEDDWNLVIDNEFADTVISSAKAKSFDIPKVPESSKLCGNCLDLRDTLWKPAFSILYNSSTLESNSSAAICDLCGLLWLLCQKVGVPPNDQVRFERNGSTILMNRYTPIASISRSSSLGTTLDKTTQLSFSSLPDAGSHIHFEIVRNWLQHCDQHHQTCKRESTWGSSGGLGQNKRLPTRVVAVNHIGDDQVNLVETTPTHEGTWVALSHQWGSSQQFRTLRTNLGKHTAGIKLSHLPRTFRDAVDFTRAIGCPYLWIDSICIVQGPDGEFQQEAKRMEKVYSGAYCVLAASRRPGHDAGFLGARIGGRCLSLRARKDSEPFLIREIIDDFQSHVLDGPLSGRGWVLQEHALARRTVYYTDYQCYFECGDGVRCETLTKMTNQRAAFLADPNFPRLMMKADKGAKILGYQDLYKRYSKLGLTLATDRPWAINGLQERIIAALQVQGGFGVFFEDSNTGRRRGLLRRSLLWRRADGTGALTKIQFCSSRSGARVPSWSWMAYTGAIEYVSAEFGGTDWETVRTQWDSGPNKTHDSVLIAEAVDYTVSDENSSLVFDSVSGLKRAVSQNIPQNHSMAFSLFPIIVEKMAAKFIFAAFIAAFRVNASPCKPDSSTTLTSDGAFTTATAELSTGFEPLTQSSIYDFTSITLASSLAAYATASTTDSASTLTFESLSSDVSPSDTPASETTWNGSSTLTIPTSSETTDSIIEGSTTADNTGVTSWSSDPSITSSITSTTTTAEAQAPIGFYNGDFEDDSSPDARPWVIGRSVTIPNDPNNAHSGDRYALVRFLITGTSGPIDPLRQTITGLNASKKYLLTFHWAFTDFGTLSNTGCEFWTYFGTAIELYKFKAVDMPTNEYFKRQYLVRASDVSDSVDLLFYWKCSNSVPSLPWTGAEIRIDDISLVEYDPNATLHCLWKDQ</sequence>
<keyword evidence="3" id="KW-0808">Transferase</keyword>
<name>A0A395SGR7_FUSSP</name>
<dbReference type="GO" id="GO:0004672">
    <property type="term" value="F:protein kinase activity"/>
    <property type="evidence" value="ECO:0007669"/>
    <property type="project" value="InterPro"/>
</dbReference>
<comment type="caution">
    <text evidence="3">The sequence shown here is derived from an EMBL/GenBank/DDBJ whole genome shotgun (WGS) entry which is preliminary data.</text>
</comment>
<dbReference type="PANTHER" id="PTHR33112:SF10">
    <property type="entry name" value="TOL"/>
    <property type="match status" value="1"/>
</dbReference>
<dbReference type="Pfam" id="PF00069">
    <property type="entry name" value="Pkinase"/>
    <property type="match status" value="1"/>
</dbReference>
<feature type="compositionally biased region" description="Polar residues" evidence="1">
    <location>
        <begin position="1328"/>
        <end position="1374"/>
    </location>
</feature>
<keyword evidence="4" id="KW-1185">Reference proteome</keyword>
<evidence type="ECO:0000256" key="1">
    <source>
        <dbReference type="SAM" id="MobiDB-lite"/>
    </source>
</evidence>